<proteinExistence type="predicted"/>
<dbReference type="Proteomes" id="UP001151760">
    <property type="component" value="Unassembled WGS sequence"/>
</dbReference>
<evidence type="ECO:0000313" key="1">
    <source>
        <dbReference type="EMBL" id="GJS68982.1"/>
    </source>
</evidence>
<keyword evidence="2" id="KW-1185">Reference proteome</keyword>
<reference evidence="1" key="2">
    <citation type="submission" date="2022-01" db="EMBL/GenBank/DDBJ databases">
        <authorList>
            <person name="Yamashiro T."/>
            <person name="Shiraishi A."/>
            <person name="Satake H."/>
            <person name="Nakayama K."/>
        </authorList>
    </citation>
    <scope>NUCLEOTIDE SEQUENCE</scope>
</reference>
<dbReference type="EMBL" id="BQNB010009830">
    <property type="protein sequence ID" value="GJS68982.1"/>
    <property type="molecule type" value="Genomic_DNA"/>
</dbReference>
<sequence>MMLFYLTTLGLARFLKETAPQVEPPAEGESSNAQAVQAESLECKYKTEDAGIKKFVLHPSWIEFKTYLKHKRKEMSVEDLVVHLRIEEDNKLA</sequence>
<evidence type="ECO:0000313" key="2">
    <source>
        <dbReference type="Proteomes" id="UP001151760"/>
    </source>
</evidence>
<organism evidence="1 2">
    <name type="scientific">Tanacetum coccineum</name>
    <dbReference type="NCBI Taxonomy" id="301880"/>
    <lineage>
        <taxon>Eukaryota</taxon>
        <taxon>Viridiplantae</taxon>
        <taxon>Streptophyta</taxon>
        <taxon>Embryophyta</taxon>
        <taxon>Tracheophyta</taxon>
        <taxon>Spermatophyta</taxon>
        <taxon>Magnoliopsida</taxon>
        <taxon>eudicotyledons</taxon>
        <taxon>Gunneridae</taxon>
        <taxon>Pentapetalae</taxon>
        <taxon>asterids</taxon>
        <taxon>campanulids</taxon>
        <taxon>Asterales</taxon>
        <taxon>Asteraceae</taxon>
        <taxon>Asteroideae</taxon>
        <taxon>Anthemideae</taxon>
        <taxon>Anthemidinae</taxon>
        <taxon>Tanacetum</taxon>
    </lineage>
</organism>
<gene>
    <name evidence="1" type="ORF">Tco_0701823</name>
</gene>
<reference evidence="1" key="1">
    <citation type="journal article" date="2022" name="Int. J. Mol. Sci.">
        <title>Draft Genome of Tanacetum Coccineum: Genomic Comparison of Closely Related Tanacetum-Family Plants.</title>
        <authorList>
            <person name="Yamashiro T."/>
            <person name="Shiraishi A."/>
            <person name="Nakayama K."/>
            <person name="Satake H."/>
        </authorList>
    </citation>
    <scope>NUCLEOTIDE SEQUENCE</scope>
</reference>
<accession>A0ABQ4XW22</accession>
<name>A0ABQ4XW22_9ASTR</name>
<protein>
    <submittedName>
        <fullName evidence="1">Uncharacterized protein</fullName>
    </submittedName>
</protein>
<comment type="caution">
    <text evidence="1">The sequence shown here is derived from an EMBL/GenBank/DDBJ whole genome shotgun (WGS) entry which is preliminary data.</text>
</comment>